<reference evidence="1" key="1">
    <citation type="submission" date="2023-06" db="EMBL/GenBank/DDBJ databases">
        <title>Multi-omics analyses reveal the molecular pathogenesis toolkit of Lasiodiplodia hormozganensis, a cross-kingdom pathogen.</title>
        <authorList>
            <person name="Felix C."/>
            <person name="Meneses R."/>
            <person name="Goncalves M.F.M."/>
            <person name="Tilleman L."/>
            <person name="Duarte A.S."/>
            <person name="Jorrin-Novo J.V."/>
            <person name="Van De Peer Y."/>
            <person name="Deforce D."/>
            <person name="Van Nieuwerburgh F."/>
            <person name="Esteves A.C."/>
            <person name="Alves A."/>
        </authorList>
    </citation>
    <scope>NUCLEOTIDE SEQUENCE</scope>
    <source>
        <strain evidence="1">CBS 339.90</strain>
    </source>
</reference>
<dbReference type="AlphaFoldDB" id="A0AA39Z518"/>
<name>A0AA39Z518_9PEZI</name>
<gene>
    <name evidence="1" type="ORF">DIS24_g1098</name>
</gene>
<sequence>MNTLQWCNISVLEADQETSFRSPPHSIYPSPSIEFALETLKLALDRGYMPNKAYFLFHRLSSGAQLMQQNTAAAKNWKRIDKLADIIIDHEARCTEEREEVATALQTLFPSSSSDQNNSSSSHAQQQAFAISQLCETEMHARHTDIVGSCMFYAIMSSAQQQQENESSLDPAEALRIGDHIITRLREYGSADPNRPPATLFLEKFGKWRMEELERTLTNFIASCSAPDNTLGGGGGGGGVPFVGPARRTAAEVLFRCKNVVENNAVRLKGWGGLHDRVDTQLVLLLECARRLEGMEVGADEGERAVARGSLCAASARLIRSLHRIVSGWRRGLVEGQRQKMARPTPAAAAETPSAAFNAAAKVGDEGNSGVVSGDGVARDTEAIVGFDDLLEGDLFADWSNWPQMEDVDFTTVFNDEFSWGFV</sequence>
<dbReference type="EMBL" id="JAUJDW010000003">
    <property type="protein sequence ID" value="KAK0663732.1"/>
    <property type="molecule type" value="Genomic_DNA"/>
</dbReference>
<comment type="caution">
    <text evidence="1">The sequence shown here is derived from an EMBL/GenBank/DDBJ whole genome shotgun (WGS) entry which is preliminary data.</text>
</comment>
<accession>A0AA39Z518</accession>
<dbReference type="Proteomes" id="UP001175001">
    <property type="component" value="Unassembled WGS sequence"/>
</dbReference>
<proteinExistence type="predicted"/>
<protein>
    <submittedName>
        <fullName evidence="1">Uncharacterized protein</fullName>
    </submittedName>
</protein>
<evidence type="ECO:0000313" key="2">
    <source>
        <dbReference type="Proteomes" id="UP001175001"/>
    </source>
</evidence>
<evidence type="ECO:0000313" key="1">
    <source>
        <dbReference type="EMBL" id="KAK0663732.1"/>
    </source>
</evidence>
<organism evidence="1 2">
    <name type="scientific">Lasiodiplodia hormozganensis</name>
    <dbReference type="NCBI Taxonomy" id="869390"/>
    <lineage>
        <taxon>Eukaryota</taxon>
        <taxon>Fungi</taxon>
        <taxon>Dikarya</taxon>
        <taxon>Ascomycota</taxon>
        <taxon>Pezizomycotina</taxon>
        <taxon>Dothideomycetes</taxon>
        <taxon>Dothideomycetes incertae sedis</taxon>
        <taxon>Botryosphaeriales</taxon>
        <taxon>Botryosphaeriaceae</taxon>
        <taxon>Lasiodiplodia</taxon>
    </lineage>
</organism>
<keyword evidence="2" id="KW-1185">Reference proteome</keyword>